<reference evidence="2 3" key="1">
    <citation type="submission" date="2018-08" db="EMBL/GenBank/DDBJ databases">
        <title>Draft genome sequences of two Aspergillus turcosus clinical strains isolated from bronchoalveolar lavage fluid: one azole-susceptible and the other azole-resistant.</title>
        <authorList>
            <person name="Parent-Michaud M."/>
            <person name="Dufresne P.J."/>
            <person name="Fournier E."/>
            <person name="Martineau C."/>
            <person name="Moreira S."/>
            <person name="Perkins V."/>
            <person name="De Repentigny L."/>
            <person name="Dufresne S.F."/>
        </authorList>
    </citation>
    <scope>NUCLEOTIDE SEQUENCE [LARGE SCALE GENOMIC DNA]</scope>
    <source>
        <strain evidence="2">HMR AF 1038</strain>
    </source>
</reference>
<sequence length="522" mass="59651">MSFYPPGWDYERVMNGSNEDFATLTEEQHTTLLNGLKEAGLYQAFEDKIHKEVMESQAAARLAEEATKTEEQKFADREIFAPYIDTLKNVFKFEPEWSEWGFVIFRATAYGPEGDAQWAEFRRRWDQIIEEEHADQRGFHPKSDRAIELLRFRWVEDPSLEGASPGEVSRRFDEMWRDLPTGLATTAWLMVTPEALESVLNSPLPSSAPLKHRKEIPYVVAVSISAHHPRLELTPGEEDEDVFGRDFKGYFNVAVESLLNNFYPMVALDIMDLPRLTGRMRHEKDIWCDTGRGEFLSPPGLQQLQQPERMAMRYSVESISRPQCSLYPPAPSIMDKLFSKSKSPQPIWTFTIASSSSGETISCSDRPVFHLTTQKPKPHLTISRLPPPGPPASPVPIATCTVHKFPSSKMDVSLHGYEILLKRDLLKSDNHHFDYPPLGHFKWKPDAWGGSKLELFDSERRLLARYHKKLSLTGQGQQIEVLVQGDERFVEMVVVTALAMRHYIAVENKDIKMVTKVFDIVG</sequence>
<keyword evidence="3" id="KW-1185">Reference proteome</keyword>
<proteinExistence type="predicted"/>
<dbReference type="EMBL" id="NIDN02000068">
    <property type="protein sequence ID" value="RLL97771.1"/>
    <property type="molecule type" value="Genomic_DNA"/>
</dbReference>
<dbReference type="Pfam" id="PF20236">
    <property type="entry name" value="DUF6593"/>
    <property type="match status" value="1"/>
</dbReference>
<accession>A0A421D6N6</accession>
<dbReference type="AlphaFoldDB" id="A0A421D6N6"/>
<comment type="caution">
    <text evidence="2">The sequence shown here is derived from an EMBL/GenBank/DDBJ whole genome shotgun (WGS) entry which is preliminary data.</text>
</comment>
<evidence type="ECO:0000313" key="2">
    <source>
        <dbReference type="EMBL" id="RLL97771.1"/>
    </source>
</evidence>
<feature type="domain" description="DUF6593" evidence="1">
    <location>
        <begin position="360"/>
        <end position="502"/>
    </location>
</feature>
<name>A0A421D6N6_9EURO</name>
<evidence type="ECO:0000259" key="1">
    <source>
        <dbReference type="Pfam" id="PF20236"/>
    </source>
</evidence>
<organism evidence="2 3">
    <name type="scientific">Aspergillus turcosus</name>
    <dbReference type="NCBI Taxonomy" id="1245748"/>
    <lineage>
        <taxon>Eukaryota</taxon>
        <taxon>Fungi</taxon>
        <taxon>Dikarya</taxon>
        <taxon>Ascomycota</taxon>
        <taxon>Pezizomycotina</taxon>
        <taxon>Eurotiomycetes</taxon>
        <taxon>Eurotiomycetidae</taxon>
        <taxon>Eurotiales</taxon>
        <taxon>Aspergillaceae</taxon>
        <taxon>Aspergillus</taxon>
        <taxon>Aspergillus subgen. Fumigati</taxon>
    </lineage>
</organism>
<protein>
    <recommendedName>
        <fullName evidence="1">DUF6593 domain-containing protein</fullName>
    </recommendedName>
</protein>
<evidence type="ECO:0000313" key="3">
    <source>
        <dbReference type="Proteomes" id="UP000215289"/>
    </source>
</evidence>
<dbReference type="OrthoDB" id="4869816at2759"/>
<gene>
    <name evidence="2" type="ORF">CFD26_102301</name>
</gene>
<dbReference type="InterPro" id="IPR046528">
    <property type="entry name" value="DUF6593"/>
</dbReference>
<dbReference type="Proteomes" id="UP000215289">
    <property type="component" value="Unassembled WGS sequence"/>
</dbReference>